<keyword evidence="2" id="KW-1185">Reference proteome</keyword>
<sequence>MLGSITPSRYVGKGQLTRLAVPLHFQACQVFTSEIILAIPRTRAQMMHAVVRVGTVTTAALTVAMKTLPMTSAGAILMLERNAVSMRVR</sequence>
<comment type="caution">
    <text evidence="1">The sequence shown here is derived from an EMBL/GenBank/DDBJ whole genome shotgun (WGS) entry which is preliminary data.</text>
</comment>
<dbReference type="Proteomes" id="UP000308671">
    <property type="component" value="Unassembled WGS sequence"/>
</dbReference>
<dbReference type="AlphaFoldDB" id="A0A4V4HUC3"/>
<organism evidence="1 2">
    <name type="scientific">Botrytis galanthina</name>
    <dbReference type="NCBI Taxonomy" id="278940"/>
    <lineage>
        <taxon>Eukaryota</taxon>
        <taxon>Fungi</taxon>
        <taxon>Dikarya</taxon>
        <taxon>Ascomycota</taxon>
        <taxon>Pezizomycotina</taxon>
        <taxon>Leotiomycetes</taxon>
        <taxon>Helotiales</taxon>
        <taxon>Sclerotiniaceae</taxon>
        <taxon>Botrytis</taxon>
    </lineage>
</organism>
<reference evidence="1 2" key="1">
    <citation type="submission" date="2017-12" db="EMBL/GenBank/DDBJ databases">
        <title>Comparative genomics of Botrytis spp.</title>
        <authorList>
            <person name="Valero-Jimenez C.A."/>
            <person name="Tapia P."/>
            <person name="Veloso J."/>
            <person name="Silva-Moreno E."/>
            <person name="Staats M."/>
            <person name="Valdes J.H."/>
            <person name="Van Kan J.A.L."/>
        </authorList>
    </citation>
    <scope>NUCLEOTIDE SEQUENCE [LARGE SCALE GENOMIC DNA]</scope>
    <source>
        <strain evidence="1 2">MUCL435</strain>
    </source>
</reference>
<name>A0A4V4HUC3_9HELO</name>
<proteinExistence type="predicted"/>
<accession>A0A4V4HUC3</accession>
<evidence type="ECO:0000313" key="1">
    <source>
        <dbReference type="EMBL" id="THV48856.1"/>
    </source>
</evidence>
<protein>
    <submittedName>
        <fullName evidence="1">Uncharacterized protein</fullName>
    </submittedName>
</protein>
<gene>
    <name evidence="1" type="ORF">BGAL_0224g00180</name>
</gene>
<dbReference type="EMBL" id="PQXL01000224">
    <property type="protein sequence ID" value="THV48856.1"/>
    <property type="molecule type" value="Genomic_DNA"/>
</dbReference>
<evidence type="ECO:0000313" key="2">
    <source>
        <dbReference type="Proteomes" id="UP000308671"/>
    </source>
</evidence>